<evidence type="ECO:0000256" key="5">
    <source>
        <dbReference type="ARBA" id="ARBA00022919"/>
    </source>
</evidence>
<feature type="transmembrane region" description="Helical" evidence="9">
    <location>
        <begin position="154"/>
        <end position="174"/>
    </location>
</feature>
<dbReference type="PANTHER" id="PTHR21290:SF62">
    <property type="entry name" value="PHOSPHATIDYLINOSITOL:CERAMIDE INOSITOLPHOSPHOTRANSFERASE 1-RELATED"/>
    <property type="match status" value="1"/>
</dbReference>
<accession>A0A0P1ACW7</accession>
<keyword evidence="5" id="KW-0746">Sphingolipid metabolism</keyword>
<sequence>MLQQAACEYLANRSGIVQPDFSSEERFIMGRRWQLRDKASFINYVKIELQLLSKEWKIILPCVIMQYVHAIFHNLAYYIQGKYLSTEQRFTLHDLGFELMPELTGFAADISEILVFAAIFGPAIILILTIPLFRQEPGRPRYLVIVLKRSLMQFSICLFFRIISFLVTALPGSADHCELKFDDSCLALNPGDPVSCVVPNPDFDPPSTSEIFTRLNALKGCGDLMFSSHTIYTVSLILTVWKFWPNRYGITIMVSVQIAIAFLIVASRKHYTLDVFTALYVVPLIWLTQEAYYKDINSKDSEVTVKSIYDFYQVDVSSDANDGALPLDTSDNIPLQGFPLNSVQVAMTDDDSLNGERSQTSFQRKSSM</sequence>
<feature type="domain" description="Sphingomyelin synthase-like" evidence="10">
    <location>
        <begin position="220"/>
        <end position="289"/>
    </location>
</feature>
<keyword evidence="7" id="KW-0443">Lipid metabolism</keyword>
<dbReference type="InterPro" id="IPR045221">
    <property type="entry name" value="Sphingomyelin_synth-like"/>
</dbReference>
<proteinExistence type="inferred from homology"/>
<dbReference type="GO" id="GO:0047493">
    <property type="term" value="F:ceramide cholinephosphotransferase activity"/>
    <property type="evidence" value="ECO:0007669"/>
    <property type="project" value="TreeGrafter"/>
</dbReference>
<evidence type="ECO:0000256" key="7">
    <source>
        <dbReference type="ARBA" id="ARBA00023098"/>
    </source>
</evidence>
<evidence type="ECO:0000313" key="12">
    <source>
        <dbReference type="Proteomes" id="UP000054928"/>
    </source>
</evidence>
<organism evidence="11 12">
    <name type="scientific">Plasmopara halstedii</name>
    <name type="common">Downy mildew of sunflower</name>
    <dbReference type="NCBI Taxonomy" id="4781"/>
    <lineage>
        <taxon>Eukaryota</taxon>
        <taxon>Sar</taxon>
        <taxon>Stramenopiles</taxon>
        <taxon>Oomycota</taxon>
        <taxon>Peronosporomycetes</taxon>
        <taxon>Peronosporales</taxon>
        <taxon>Peronosporaceae</taxon>
        <taxon>Plasmopara</taxon>
    </lineage>
</organism>
<evidence type="ECO:0000256" key="4">
    <source>
        <dbReference type="ARBA" id="ARBA00022692"/>
    </source>
</evidence>
<dbReference type="GO" id="GO:0046513">
    <property type="term" value="P:ceramide biosynthetic process"/>
    <property type="evidence" value="ECO:0007669"/>
    <property type="project" value="TreeGrafter"/>
</dbReference>
<keyword evidence="6 9" id="KW-1133">Transmembrane helix</keyword>
<dbReference type="AlphaFoldDB" id="A0A0P1ACW7"/>
<dbReference type="InterPro" id="IPR025749">
    <property type="entry name" value="Sphingomyelin_synth-like_dom"/>
</dbReference>
<dbReference type="GeneID" id="36403954"/>
<dbReference type="GO" id="GO:0000139">
    <property type="term" value="C:Golgi membrane"/>
    <property type="evidence" value="ECO:0007669"/>
    <property type="project" value="TreeGrafter"/>
</dbReference>
<keyword evidence="12" id="KW-1185">Reference proteome</keyword>
<evidence type="ECO:0000256" key="1">
    <source>
        <dbReference type="ARBA" id="ARBA00004141"/>
    </source>
</evidence>
<evidence type="ECO:0000256" key="2">
    <source>
        <dbReference type="ARBA" id="ARBA00005441"/>
    </source>
</evidence>
<dbReference type="Proteomes" id="UP000054928">
    <property type="component" value="Unassembled WGS sequence"/>
</dbReference>
<dbReference type="Pfam" id="PF14360">
    <property type="entry name" value="PAP2_C"/>
    <property type="match status" value="1"/>
</dbReference>
<name>A0A0P1ACW7_PLAHL</name>
<comment type="similarity">
    <text evidence="2">Belongs to the sphingomyelin synthase family.</text>
</comment>
<dbReference type="EMBL" id="CCYD01000322">
    <property type="protein sequence ID" value="CEG38849.1"/>
    <property type="molecule type" value="Genomic_DNA"/>
</dbReference>
<dbReference type="PANTHER" id="PTHR21290">
    <property type="entry name" value="SPHINGOMYELIN SYNTHETASE"/>
    <property type="match status" value="1"/>
</dbReference>
<feature type="transmembrane region" description="Helical" evidence="9">
    <location>
        <begin position="113"/>
        <end position="133"/>
    </location>
</feature>
<dbReference type="RefSeq" id="XP_024575218.1">
    <property type="nucleotide sequence ID" value="XM_024724330.1"/>
</dbReference>
<dbReference type="OMA" id="ADNAMNG"/>
<feature type="transmembrane region" description="Helical" evidence="9">
    <location>
        <begin position="248"/>
        <end position="265"/>
    </location>
</feature>
<evidence type="ECO:0000313" key="11">
    <source>
        <dbReference type="EMBL" id="CEG38849.1"/>
    </source>
</evidence>
<evidence type="ECO:0000256" key="3">
    <source>
        <dbReference type="ARBA" id="ARBA00022679"/>
    </source>
</evidence>
<comment type="subcellular location">
    <subcellularLocation>
        <location evidence="1">Membrane</location>
        <topology evidence="1">Multi-pass membrane protein</topology>
    </subcellularLocation>
</comment>
<evidence type="ECO:0000259" key="10">
    <source>
        <dbReference type="Pfam" id="PF14360"/>
    </source>
</evidence>
<dbReference type="STRING" id="4781.A0A0P1ACW7"/>
<protein>
    <submittedName>
        <fullName evidence="11">Uncharacterized conserved protein</fullName>
    </submittedName>
</protein>
<dbReference type="GO" id="GO:0005886">
    <property type="term" value="C:plasma membrane"/>
    <property type="evidence" value="ECO:0007669"/>
    <property type="project" value="TreeGrafter"/>
</dbReference>
<reference evidence="12" key="1">
    <citation type="submission" date="2014-09" db="EMBL/GenBank/DDBJ databases">
        <authorList>
            <person name="Sharma Rahul"/>
            <person name="Thines Marco"/>
        </authorList>
    </citation>
    <scope>NUCLEOTIDE SEQUENCE [LARGE SCALE GENOMIC DNA]</scope>
</reference>
<dbReference type="GO" id="GO:0033188">
    <property type="term" value="F:sphingomyelin synthase activity"/>
    <property type="evidence" value="ECO:0007669"/>
    <property type="project" value="TreeGrafter"/>
</dbReference>
<keyword evidence="8 9" id="KW-0472">Membrane</keyword>
<keyword evidence="4 9" id="KW-0812">Transmembrane</keyword>
<dbReference type="GO" id="GO:0005789">
    <property type="term" value="C:endoplasmic reticulum membrane"/>
    <property type="evidence" value="ECO:0007669"/>
    <property type="project" value="TreeGrafter"/>
</dbReference>
<evidence type="ECO:0000256" key="9">
    <source>
        <dbReference type="SAM" id="Phobius"/>
    </source>
</evidence>
<evidence type="ECO:0000256" key="6">
    <source>
        <dbReference type="ARBA" id="ARBA00022989"/>
    </source>
</evidence>
<dbReference type="OrthoDB" id="422827at2759"/>
<evidence type="ECO:0000256" key="8">
    <source>
        <dbReference type="ARBA" id="ARBA00023136"/>
    </source>
</evidence>
<keyword evidence="3" id="KW-0808">Transferase</keyword>